<gene>
    <name evidence="2" type="ORF">HO133_003800</name>
</gene>
<dbReference type="EMBL" id="JACCJB010000018">
    <property type="protein sequence ID" value="KAF6219975.1"/>
    <property type="molecule type" value="Genomic_DNA"/>
</dbReference>
<feature type="compositionally biased region" description="Basic and acidic residues" evidence="1">
    <location>
        <begin position="38"/>
        <end position="69"/>
    </location>
</feature>
<sequence>MTTPPKSEEKSNRPNSPRPQLEGWREDLQSHEQVAIGQERERSEAEMKAFLDDIEEKIDGPKDIRGQET</sequence>
<comment type="caution">
    <text evidence="2">The sequence shown here is derived from an EMBL/GenBank/DDBJ whole genome shotgun (WGS) entry which is preliminary data.</text>
</comment>
<dbReference type="RefSeq" id="XP_037149410.1">
    <property type="nucleotide sequence ID" value="XM_037294722.1"/>
</dbReference>
<dbReference type="Proteomes" id="UP000593566">
    <property type="component" value="Unassembled WGS sequence"/>
</dbReference>
<proteinExistence type="predicted"/>
<name>A0A8H6CAE8_9LECA</name>
<dbReference type="GeneID" id="59332211"/>
<keyword evidence="3" id="KW-1185">Reference proteome</keyword>
<dbReference type="AlphaFoldDB" id="A0A8H6CAE8"/>
<evidence type="ECO:0000313" key="2">
    <source>
        <dbReference type="EMBL" id="KAF6219975.1"/>
    </source>
</evidence>
<organism evidence="2 3">
    <name type="scientific">Letharia lupina</name>
    <dbReference type="NCBI Taxonomy" id="560253"/>
    <lineage>
        <taxon>Eukaryota</taxon>
        <taxon>Fungi</taxon>
        <taxon>Dikarya</taxon>
        <taxon>Ascomycota</taxon>
        <taxon>Pezizomycotina</taxon>
        <taxon>Lecanoromycetes</taxon>
        <taxon>OSLEUM clade</taxon>
        <taxon>Lecanoromycetidae</taxon>
        <taxon>Lecanorales</taxon>
        <taxon>Lecanorineae</taxon>
        <taxon>Parmeliaceae</taxon>
        <taxon>Letharia</taxon>
    </lineage>
</organism>
<reference evidence="2 3" key="1">
    <citation type="journal article" date="2020" name="Genomics">
        <title>Complete, high-quality genomes from long-read metagenomic sequencing of two wolf lichen thalli reveals enigmatic genome architecture.</title>
        <authorList>
            <person name="McKenzie S.K."/>
            <person name="Walston R.F."/>
            <person name="Allen J.L."/>
        </authorList>
    </citation>
    <scope>NUCLEOTIDE SEQUENCE [LARGE SCALE GENOMIC DNA]</scope>
    <source>
        <strain evidence="2">WasteWater1</strain>
    </source>
</reference>
<evidence type="ECO:0000256" key="1">
    <source>
        <dbReference type="SAM" id="MobiDB-lite"/>
    </source>
</evidence>
<protein>
    <submittedName>
        <fullName evidence="2">Uncharacterized protein</fullName>
    </submittedName>
</protein>
<feature type="compositionally biased region" description="Basic and acidic residues" evidence="1">
    <location>
        <begin position="1"/>
        <end position="12"/>
    </location>
</feature>
<feature type="region of interest" description="Disordered" evidence="1">
    <location>
        <begin position="1"/>
        <end position="69"/>
    </location>
</feature>
<evidence type="ECO:0000313" key="3">
    <source>
        <dbReference type="Proteomes" id="UP000593566"/>
    </source>
</evidence>
<accession>A0A8H6CAE8</accession>